<evidence type="ECO:0008006" key="3">
    <source>
        <dbReference type="Google" id="ProtNLM"/>
    </source>
</evidence>
<evidence type="ECO:0000313" key="1">
    <source>
        <dbReference type="EMBL" id="BCX81615.1"/>
    </source>
</evidence>
<dbReference type="InterPro" id="IPR014290">
    <property type="entry name" value="SUF_FeS_clus_asmbl_reg"/>
</dbReference>
<dbReference type="NCBIfam" id="TIGR00738">
    <property type="entry name" value="rrf2_super"/>
    <property type="match status" value="1"/>
</dbReference>
<dbReference type="InterPro" id="IPR030489">
    <property type="entry name" value="TR_Rrf2-type_CS"/>
</dbReference>
<proteinExistence type="predicted"/>
<dbReference type="KEGG" id="mcau:MIT9_P1193"/>
<dbReference type="Pfam" id="PF02082">
    <property type="entry name" value="Rrf2"/>
    <property type="match status" value="1"/>
</dbReference>
<name>A0AAU9C346_9GAMM</name>
<dbReference type="EMBL" id="AP024714">
    <property type="protein sequence ID" value="BCX81615.1"/>
    <property type="molecule type" value="Genomic_DNA"/>
</dbReference>
<dbReference type="RefSeq" id="WP_317706532.1">
    <property type="nucleotide sequence ID" value="NZ_AP024714.1"/>
</dbReference>
<dbReference type="InterPro" id="IPR011991">
    <property type="entry name" value="ArsR-like_HTH"/>
</dbReference>
<dbReference type="CDD" id="cd00090">
    <property type="entry name" value="HTH_ARSR"/>
    <property type="match status" value="1"/>
</dbReference>
<reference evidence="2" key="1">
    <citation type="journal article" date="2024" name="Int. J. Syst. Evol. Microbiol.">
        <title>Methylomarinovum tepidoasis sp. nov., a moderately thermophilic methanotroph of the family Methylothermaceae isolated from a deep-sea hydrothermal field.</title>
        <authorList>
            <person name="Hirayama H."/>
            <person name="Takaki Y."/>
            <person name="Abe M."/>
            <person name="Miyazaki M."/>
            <person name="Uematsu K."/>
            <person name="Matsui Y."/>
            <person name="Takai K."/>
        </authorList>
    </citation>
    <scope>NUCLEOTIDE SEQUENCE [LARGE SCALE GENOMIC DNA]</scope>
    <source>
        <strain evidence="2">IT-9</strain>
    </source>
</reference>
<organism evidence="1 2">
    <name type="scientific">Methylomarinovum caldicuralii</name>
    <dbReference type="NCBI Taxonomy" id="438856"/>
    <lineage>
        <taxon>Bacteria</taxon>
        <taxon>Pseudomonadati</taxon>
        <taxon>Pseudomonadota</taxon>
        <taxon>Gammaproteobacteria</taxon>
        <taxon>Methylococcales</taxon>
        <taxon>Methylothermaceae</taxon>
        <taxon>Methylomarinovum</taxon>
    </lineage>
</organism>
<dbReference type="GO" id="GO:0005829">
    <property type="term" value="C:cytosol"/>
    <property type="evidence" value="ECO:0007669"/>
    <property type="project" value="TreeGrafter"/>
</dbReference>
<dbReference type="PROSITE" id="PS01332">
    <property type="entry name" value="HTH_RRF2_1"/>
    <property type="match status" value="1"/>
</dbReference>
<dbReference type="PANTHER" id="PTHR33221">
    <property type="entry name" value="WINGED HELIX-TURN-HELIX TRANSCRIPTIONAL REGULATOR, RRF2 FAMILY"/>
    <property type="match status" value="1"/>
</dbReference>
<dbReference type="InterPro" id="IPR000944">
    <property type="entry name" value="Tscrpt_reg_Rrf2"/>
</dbReference>
<dbReference type="Proteomes" id="UP001321825">
    <property type="component" value="Chromosome"/>
</dbReference>
<accession>A0AAU9C346</accession>
<dbReference type="NCBIfam" id="TIGR02944">
    <property type="entry name" value="suf_reg_Xantho"/>
    <property type="match status" value="1"/>
</dbReference>
<dbReference type="InterPro" id="IPR036388">
    <property type="entry name" value="WH-like_DNA-bd_sf"/>
</dbReference>
<evidence type="ECO:0000313" key="2">
    <source>
        <dbReference type="Proteomes" id="UP001321825"/>
    </source>
</evidence>
<dbReference type="InterPro" id="IPR036390">
    <property type="entry name" value="WH_DNA-bd_sf"/>
</dbReference>
<dbReference type="Gene3D" id="1.10.10.10">
    <property type="entry name" value="Winged helix-like DNA-binding domain superfamily/Winged helix DNA-binding domain"/>
    <property type="match status" value="1"/>
</dbReference>
<gene>
    <name evidence="1" type="ORF">MIT9_P1193</name>
</gene>
<dbReference type="AlphaFoldDB" id="A0AAU9C346"/>
<dbReference type="GO" id="GO:0003700">
    <property type="term" value="F:DNA-binding transcription factor activity"/>
    <property type="evidence" value="ECO:0007669"/>
    <property type="project" value="TreeGrafter"/>
</dbReference>
<dbReference type="PROSITE" id="PS51197">
    <property type="entry name" value="HTH_RRF2_2"/>
    <property type="match status" value="1"/>
</dbReference>
<protein>
    <recommendedName>
        <fullName evidence="3">SUF system Fe-S cluster assembly regulator</fullName>
    </recommendedName>
</protein>
<sequence>MLRLSKLTDYAIVIACHSARRPHEMHSATEIADAVGIALPTVQKVLKRLSQAGIFHSERGARGGYRLARTPERINVAELIAAMEGPIGLTECSLAENQCRQADGCDIRGNWALINRAIQAALETVTLADMVRPVSREHPISLTRLHETAG</sequence>
<dbReference type="PANTHER" id="PTHR33221:SF2">
    <property type="entry name" value="TRANSCRIPTIONAL REGULATOR"/>
    <property type="match status" value="1"/>
</dbReference>
<keyword evidence="2" id="KW-1185">Reference proteome</keyword>
<dbReference type="SUPFAM" id="SSF46785">
    <property type="entry name" value="Winged helix' DNA-binding domain"/>
    <property type="match status" value="1"/>
</dbReference>